<organism evidence="2 3">
    <name type="scientific">Pyricularia grisea</name>
    <name type="common">Crabgrass-specific blast fungus</name>
    <name type="synonym">Magnaporthe grisea</name>
    <dbReference type="NCBI Taxonomy" id="148305"/>
    <lineage>
        <taxon>Eukaryota</taxon>
        <taxon>Fungi</taxon>
        <taxon>Dikarya</taxon>
        <taxon>Ascomycota</taxon>
        <taxon>Pezizomycotina</taxon>
        <taxon>Sordariomycetes</taxon>
        <taxon>Sordariomycetidae</taxon>
        <taxon>Magnaporthales</taxon>
        <taxon>Pyriculariaceae</taxon>
        <taxon>Pyricularia</taxon>
    </lineage>
</organism>
<dbReference type="GeneID" id="41955597"/>
<reference evidence="3" key="2">
    <citation type="submission" date="2019-10" db="EMBL/GenBank/DDBJ databases">
        <authorList>
            <consortium name="NCBI Genome Project"/>
        </authorList>
    </citation>
    <scope>NUCLEOTIDE SEQUENCE</scope>
    <source>
        <strain evidence="3">NI907</strain>
    </source>
</reference>
<reference evidence="3" key="1">
    <citation type="journal article" date="2019" name="Mol. Biol. Evol.">
        <title>Blast fungal genomes show frequent chromosomal changes, gene gains and losses, and effector gene turnover.</title>
        <authorList>
            <person name="Gomez Luciano L.B."/>
            <person name="Jason Tsai I."/>
            <person name="Chuma I."/>
            <person name="Tosa Y."/>
            <person name="Chen Y.H."/>
            <person name="Li J.Y."/>
            <person name="Li M.Y."/>
            <person name="Jade Lu M.Y."/>
            <person name="Nakayashiki H."/>
            <person name="Li W.H."/>
        </authorList>
    </citation>
    <scope>NUCLEOTIDE SEQUENCE</scope>
    <source>
        <strain evidence="3">NI907</strain>
    </source>
</reference>
<sequence>MGSKTEEIGCQGSTKYYTKPSTHTHTHTSKPCSSEAKFLLRKH</sequence>
<dbReference type="AlphaFoldDB" id="A0A6P8BHU8"/>
<evidence type="ECO:0000313" key="2">
    <source>
        <dbReference type="Proteomes" id="UP000515153"/>
    </source>
</evidence>
<reference evidence="3" key="3">
    <citation type="submission" date="2025-08" db="UniProtKB">
        <authorList>
            <consortium name="RefSeq"/>
        </authorList>
    </citation>
    <scope>IDENTIFICATION</scope>
    <source>
        <strain evidence="3">NI907</strain>
    </source>
</reference>
<keyword evidence="2" id="KW-1185">Reference proteome</keyword>
<dbReference type="KEGG" id="pgri:PgNI_00605"/>
<evidence type="ECO:0000256" key="1">
    <source>
        <dbReference type="SAM" id="MobiDB-lite"/>
    </source>
</evidence>
<feature type="region of interest" description="Disordered" evidence="1">
    <location>
        <begin position="1"/>
        <end position="43"/>
    </location>
</feature>
<dbReference type="RefSeq" id="XP_030986722.1">
    <property type="nucleotide sequence ID" value="XM_031120683.1"/>
</dbReference>
<accession>A0A6P8BHU8</accession>
<dbReference type="Proteomes" id="UP000515153">
    <property type="component" value="Unplaced"/>
</dbReference>
<proteinExistence type="predicted"/>
<evidence type="ECO:0000313" key="3">
    <source>
        <dbReference type="RefSeq" id="XP_030986722.1"/>
    </source>
</evidence>
<name>A0A6P8BHU8_PYRGI</name>
<gene>
    <name evidence="3" type="ORF">PgNI_00605</name>
</gene>
<protein>
    <submittedName>
        <fullName evidence="3">Uncharacterized protein</fullName>
    </submittedName>
</protein>